<dbReference type="SUPFAM" id="SSF48452">
    <property type="entry name" value="TPR-like"/>
    <property type="match status" value="2"/>
</dbReference>
<protein>
    <submittedName>
        <fullName evidence="7">Tetratricopeptide repeat protein</fullName>
    </submittedName>
</protein>
<keyword evidence="2 3" id="KW-0802">TPR repeat</keyword>
<feature type="signal peptide" evidence="6">
    <location>
        <begin position="1"/>
        <end position="26"/>
    </location>
</feature>
<evidence type="ECO:0000313" key="8">
    <source>
        <dbReference type="Proteomes" id="UP001595962"/>
    </source>
</evidence>
<sequence>MTQQQYPRLWGAVLSFLMLLSVPLAAQEPDWLSQVRQQKAQQPDAMLHLLQQHQTEFASWDRAVQLQYLLQQADIFESLEKYQQQQQVAERALELLADERTELTVEFWNNLGFAREMQGQYQQAMQQYQQASELARQLGLQKLAIEADINIAAIYSADEKYQDALQLLKACYEQAAQLKDEETQAYVNSELGLLYLTLGFDRDARQFMQQALASYKKLGFQKEQLDVLFNLATSYSQAEDYALSMQYYDELLQLAKAQNDKVNLYFAYLGLASTSRSSDKTDAALAYIEKAEQYLPALQSTYQNAMHHLERAMISRDLGQISLASQQLEQAEQALAQGENNQNQSSRLGMLRLKAKLEADLGRYQQAYQHLDEFYTGYRKLRNKEHELSVERLRLAFDVERQAAANELLAKDNELKAMRLQEVERNRQIQWLWITIFGFTTLILLILLLWQLTRRQQQLTAQRSEHGNSK</sequence>
<dbReference type="InterPro" id="IPR011990">
    <property type="entry name" value="TPR-like_helical_dom_sf"/>
</dbReference>
<evidence type="ECO:0000256" key="3">
    <source>
        <dbReference type="PROSITE-ProRule" id="PRU00339"/>
    </source>
</evidence>
<dbReference type="Pfam" id="PF07719">
    <property type="entry name" value="TPR_2"/>
    <property type="match status" value="1"/>
</dbReference>
<evidence type="ECO:0000256" key="1">
    <source>
        <dbReference type="ARBA" id="ARBA00022737"/>
    </source>
</evidence>
<organism evidence="7 8">
    <name type="scientific">Rheinheimera marina</name>
    <dbReference type="NCBI Taxonomy" id="1774958"/>
    <lineage>
        <taxon>Bacteria</taxon>
        <taxon>Pseudomonadati</taxon>
        <taxon>Pseudomonadota</taxon>
        <taxon>Gammaproteobacteria</taxon>
        <taxon>Chromatiales</taxon>
        <taxon>Chromatiaceae</taxon>
        <taxon>Rheinheimera</taxon>
    </lineage>
</organism>
<keyword evidence="5" id="KW-1133">Transmembrane helix</keyword>
<keyword evidence="4" id="KW-0175">Coiled coil</keyword>
<dbReference type="PROSITE" id="PS50005">
    <property type="entry name" value="TPR"/>
    <property type="match status" value="1"/>
</dbReference>
<dbReference type="InterPro" id="IPR013105">
    <property type="entry name" value="TPR_2"/>
</dbReference>
<keyword evidence="8" id="KW-1185">Reference proteome</keyword>
<keyword evidence="5" id="KW-0472">Membrane</keyword>
<dbReference type="Proteomes" id="UP001595962">
    <property type="component" value="Unassembled WGS sequence"/>
</dbReference>
<evidence type="ECO:0000256" key="4">
    <source>
        <dbReference type="SAM" id="Coils"/>
    </source>
</evidence>
<keyword evidence="1" id="KW-0677">Repeat</keyword>
<comment type="caution">
    <text evidence="7">The sequence shown here is derived from an EMBL/GenBank/DDBJ whole genome shotgun (WGS) entry which is preliminary data.</text>
</comment>
<feature type="transmembrane region" description="Helical" evidence="5">
    <location>
        <begin position="431"/>
        <end position="450"/>
    </location>
</feature>
<feature type="repeat" description="TPR" evidence="3">
    <location>
        <begin position="105"/>
        <end position="138"/>
    </location>
</feature>
<evidence type="ECO:0000256" key="2">
    <source>
        <dbReference type="ARBA" id="ARBA00022803"/>
    </source>
</evidence>
<reference evidence="8" key="1">
    <citation type="journal article" date="2019" name="Int. J. Syst. Evol. Microbiol.">
        <title>The Global Catalogue of Microorganisms (GCM) 10K type strain sequencing project: providing services to taxonomists for standard genome sequencing and annotation.</title>
        <authorList>
            <consortium name="The Broad Institute Genomics Platform"/>
            <consortium name="The Broad Institute Genome Sequencing Center for Infectious Disease"/>
            <person name="Wu L."/>
            <person name="Ma J."/>
        </authorList>
    </citation>
    <scope>NUCLEOTIDE SEQUENCE [LARGE SCALE GENOMIC DNA]</scope>
    <source>
        <strain evidence="8">DT28</strain>
    </source>
</reference>
<dbReference type="EMBL" id="JBHSGB010000013">
    <property type="protein sequence ID" value="MFC4656318.1"/>
    <property type="molecule type" value="Genomic_DNA"/>
</dbReference>
<keyword evidence="5" id="KW-0812">Transmembrane</keyword>
<dbReference type="Pfam" id="PF13181">
    <property type="entry name" value="TPR_8"/>
    <property type="match status" value="1"/>
</dbReference>
<keyword evidence="6" id="KW-0732">Signal</keyword>
<name>A0ABV9JPW9_9GAMM</name>
<evidence type="ECO:0000256" key="6">
    <source>
        <dbReference type="SAM" id="SignalP"/>
    </source>
</evidence>
<feature type="coiled-coil region" evidence="4">
    <location>
        <begin position="79"/>
        <end position="181"/>
    </location>
</feature>
<gene>
    <name evidence="7" type="ORF">ACFO3I_14980</name>
</gene>
<feature type="coiled-coil region" evidence="4">
    <location>
        <begin position="321"/>
        <end position="348"/>
    </location>
</feature>
<dbReference type="RefSeq" id="WP_377335256.1">
    <property type="nucleotide sequence ID" value="NZ_JBHSGB010000013.1"/>
</dbReference>
<proteinExistence type="predicted"/>
<evidence type="ECO:0000313" key="7">
    <source>
        <dbReference type="EMBL" id="MFC4656318.1"/>
    </source>
</evidence>
<dbReference type="Gene3D" id="1.25.40.10">
    <property type="entry name" value="Tetratricopeptide repeat domain"/>
    <property type="match status" value="2"/>
</dbReference>
<evidence type="ECO:0000256" key="5">
    <source>
        <dbReference type="SAM" id="Phobius"/>
    </source>
</evidence>
<feature type="chain" id="PRO_5046674182" evidence="6">
    <location>
        <begin position="27"/>
        <end position="470"/>
    </location>
</feature>
<dbReference type="PANTHER" id="PTHR10098">
    <property type="entry name" value="RAPSYN-RELATED"/>
    <property type="match status" value="1"/>
</dbReference>
<dbReference type="SMART" id="SM00028">
    <property type="entry name" value="TPR"/>
    <property type="match status" value="4"/>
</dbReference>
<accession>A0ABV9JPW9</accession>
<dbReference type="InterPro" id="IPR019734">
    <property type="entry name" value="TPR_rpt"/>
</dbReference>